<evidence type="ECO:0000256" key="1">
    <source>
        <dbReference type="SAM" id="MobiDB-lite"/>
    </source>
</evidence>
<feature type="chain" id="PRO_5043162135" evidence="2">
    <location>
        <begin position="19"/>
        <end position="435"/>
    </location>
</feature>
<dbReference type="AlphaFoldDB" id="A0A2Y9BE43"/>
<accession>A0A2Y9BE43</accession>
<keyword evidence="2" id="KW-0732">Signal</keyword>
<reference evidence="3 4" key="1">
    <citation type="submission" date="2018-05" db="EMBL/GenBank/DDBJ databases">
        <title>The Hungate 1000. A catalogue of reference genomes from the rumen microbiome.</title>
        <authorList>
            <person name="Kelly W."/>
        </authorList>
    </citation>
    <scope>NUCLEOTIDE SEQUENCE [LARGE SCALE GENOMIC DNA]</scope>
    <source>
        <strain evidence="3 4">NLAE-zl-C242</strain>
    </source>
</reference>
<proteinExistence type="predicted"/>
<dbReference type="PROSITE" id="PS51257">
    <property type="entry name" value="PROKAR_LIPOPROTEIN"/>
    <property type="match status" value="1"/>
</dbReference>
<feature type="signal peptide" evidence="2">
    <location>
        <begin position="1"/>
        <end position="18"/>
    </location>
</feature>
<evidence type="ECO:0000313" key="3">
    <source>
        <dbReference type="EMBL" id="PWJ31355.1"/>
    </source>
</evidence>
<evidence type="ECO:0000313" key="4">
    <source>
        <dbReference type="Proteomes" id="UP000245845"/>
    </source>
</evidence>
<comment type="caution">
    <text evidence="3">The sequence shown here is derived from an EMBL/GenBank/DDBJ whole genome shotgun (WGS) entry which is preliminary data.</text>
</comment>
<dbReference type="RefSeq" id="WP_109730068.1">
    <property type="nucleotide sequence ID" value="NZ_BAAACK010000006.1"/>
</dbReference>
<name>A0A2Y9BE43_9FIRM</name>
<sequence length="435" mass="47100">MKRGRVIALLLAAGISSAAFMTGCANQSNGTSKVTEQKESNYVLSFVAADKTNWDQEVTIGNHTYTIAVNLSDDNSFELKGTCVGIAEETGQQEGMAAPGTGAPDMQETEPVSPGTEDSRAADSDTDNSGEKSAQTEDAGSKSTEDLTAYDFTINGTWSYEDGWGYTLTFDDGQDTSVTANFDKASSRQYFYYDLAPTVDGEAQEAVQVQFQAKDVEFRNEMADDYVIAEERNATYIFEGNGNSQTGNAINIKIYCEEDGTVAVLSQNGSTMTYSGGTWTEDTSTHEFTIDAGGPITADYCDISGKEGYRLNYTSTGGMGPSTTLTCYLPLAEGITSDDYTDEDFEGTVVKNLTCTEADYTIELTEKGFLKVCSEGTVNETSTYTYNEGADTYSLIIGGQTYNTTKNGDTYTADVKITVTSMFGTEEYERTFTFQ</sequence>
<keyword evidence="4" id="KW-1185">Reference proteome</keyword>
<dbReference type="Proteomes" id="UP000245845">
    <property type="component" value="Unassembled WGS sequence"/>
</dbReference>
<gene>
    <name evidence="3" type="ORF">A8806_102211</name>
</gene>
<organism evidence="3 4">
    <name type="scientific">Faecalicatena orotica</name>
    <dbReference type="NCBI Taxonomy" id="1544"/>
    <lineage>
        <taxon>Bacteria</taxon>
        <taxon>Bacillati</taxon>
        <taxon>Bacillota</taxon>
        <taxon>Clostridia</taxon>
        <taxon>Lachnospirales</taxon>
        <taxon>Lachnospiraceae</taxon>
        <taxon>Faecalicatena</taxon>
    </lineage>
</organism>
<evidence type="ECO:0000256" key="2">
    <source>
        <dbReference type="SAM" id="SignalP"/>
    </source>
</evidence>
<feature type="region of interest" description="Disordered" evidence="1">
    <location>
        <begin position="90"/>
        <end position="144"/>
    </location>
</feature>
<protein>
    <submittedName>
        <fullName evidence="3">Uncharacterized protein</fullName>
    </submittedName>
</protein>
<dbReference type="EMBL" id="QGDL01000002">
    <property type="protein sequence ID" value="PWJ31355.1"/>
    <property type="molecule type" value="Genomic_DNA"/>
</dbReference>